<dbReference type="Gene3D" id="1.10.630.10">
    <property type="entry name" value="Cytochrome P450"/>
    <property type="match status" value="1"/>
</dbReference>
<dbReference type="Pfam" id="PF00067">
    <property type="entry name" value="p450"/>
    <property type="match status" value="1"/>
</dbReference>
<evidence type="ECO:0000256" key="5">
    <source>
        <dbReference type="ARBA" id="ARBA00023004"/>
    </source>
</evidence>
<evidence type="ECO:0008006" key="10">
    <source>
        <dbReference type="Google" id="ProtNLM"/>
    </source>
</evidence>
<keyword evidence="3 7" id="KW-0479">Metal-binding</keyword>
<dbReference type="FunFam" id="1.10.630.10:FF:000018">
    <property type="entry name" value="Cytochrome P450 monooxygenase"/>
    <property type="match status" value="1"/>
</dbReference>
<dbReference type="PANTHER" id="PTHR46696:SF4">
    <property type="entry name" value="BIOTIN BIOSYNTHESIS CYTOCHROME P450"/>
    <property type="match status" value="1"/>
</dbReference>
<evidence type="ECO:0000256" key="7">
    <source>
        <dbReference type="RuleBase" id="RU000461"/>
    </source>
</evidence>
<dbReference type="GO" id="GO:0006707">
    <property type="term" value="P:cholesterol catabolic process"/>
    <property type="evidence" value="ECO:0007669"/>
    <property type="project" value="TreeGrafter"/>
</dbReference>
<dbReference type="InterPro" id="IPR036396">
    <property type="entry name" value="Cyt_P450_sf"/>
</dbReference>
<protein>
    <recommendedName>
        <fullName evidence="10">Cytochrome P450</fullName>
    </recommendedName>
</protein>
<dbReference type="EMBL" id="FNQB01000003">
    <property type="protein sequence ID" value="SDZ47119.1"/>
    <property type="molecule type" value="Genomic_DNA"/>
</dbReference>
<dbReference type="SUPFAM" id="SSF48264">
    <property type="entry name" value="Cytochrome P450"/>
    <property type="match status" value="1"/>
</dbReference>
<keyword evidence="4 7" id="KW-0560">Oxidoreductase</keyword>
<dbReference type="GO" id="GO:0036199">
    <property type="term" value="F:cholest-4-en-3-one 26-monooxygenase activity"/>
    <property type="evidence" value="ECO:0007669"/>
    <property type="project" value="TreeGrafter"/>
</dbReference>
<dbReference type="PROSITE" id="PS00086">
    <property type="entry name" value="CYTOCHROME_P450"/>
    <property type="match status" value="1"/>
</dbReference>
<gene>
    <name evidence="8" type="ORF">SAMN05421684_5406</name>
</gene>
<evidence type="ECO:0000313" key="8">
    <source>
        <dbReference type="EMBL" id="SDZ47119.1"/>
    </source>
</evidence>
<dbReference type="InterPro" id="IPR001128">
    <property type="entry name" value="Cyt_P450"/>
</dbReference>
<keyword evidence="6 7" id="KW-0503">Monooxygenase</keyword>
<evidence type="ECO:0000256" key="4">
    <source>
        <dbReference type="ARBA" id="ARBA00023002"/>
    </source>
</evidence>
<keyword evidence="2 7" id="KW-0349">Heme</keyword>
<dbReference type="GO" id="GO:0020037">
    <property type="term" value="F:heme binding"/>
    <property type="evidence" value="ECO:0007669"/>
    <property type="project" value="InterPro"/>
</dbReference>
<dbReference type="GO" id="GO:0008395">
    <property type="term" value="F:steroid hydroxylase activity"/>
    <property type="evidence" value="ECO:0007669"/>
    <property type="project" value="TreeGrafter"/>
</dbReference>
<comment type="similarity">
    <text evidence="1 7">Belongs to the cytochrome P450 family.</text>
</comment>
<dbReference type="InterPro" id="IPR017972">
    <property type="entry name" value="Cyt_P450_CS"/>
</dbReference>
<accession>A0A1H3TCR3</accession>
<evidence type="ECO:0000256" key="1">
    <source>
        <dbReference type="ARBA" id="ARBA00010617"/>
    </source>
</evidence>
<dbReference type="OrthoDB" id="502624at2"/>
<organism evidence="8 9">
    <name type="scientific">Asanoa ishikariensis</name>
    <dbReference type="NCBI Taxonomy" id="137265"/>
    <lineage>
        <taxon>Bacteria</taxon>
        <taxon>Bacillati</taxon>
        <taxon>Actinomycetota</taxon>
        <taxon>Actinomycetes</taxon>
        <taxon>Micromonosporales</taxon>
        <taxon>Micromonosporaceae</taxon>
        <taxon>Asanoa</taxon>
    </lineage>
</organism>
<sequence length="395" mass="43952">MPPAYDPFAYAIHEDPYPTYAWMREHQPLYRNDELDFWALSRHADVLWALRDPALFSNRNGISLEPDLWGPDAVKTSFFLAMDPPDHGAMRRLTGSVFKPGWVASMEPRIRELARARLAPLRDGAPMDLAADYAAALPNDVMCELVGIPAADRDRIRADNDLLNECEDGAPVRSDATRDAGMRLAWYYVSLVNDRRKRPRDDLTSTMTQARVADRPLTDQQLVAFLFLMVSATNESTGKLISNALYHGWRLPDVRRAGLDGQAAAWGREALRYDSPSQMMARTLTADTAIHGTSVPAGARIALLPASANRDSRVFAEPDVFDLDRDTSKELSFGHGPHFCLGAPLARLEITVALEELGALVDDYEVDEARTRRIHSPHQRGFAALPCTVTRRAGS</sequence>
<dbReference type="GO" id="GO:0005506">
    <property type="term" value="F:iron ion binding"/>
    <property type="evidence" value="ECO:0007669"/>
    <property type="project" value="InterPro"/>
</dbReference>
<evidence type="ECO:0000256" key="2">
    <source>
        <dbReference type="ARBA" id="ARBA00022617"/>
    </source>
</evidence>
<proteinExistence type="inferred from homology"/>
<keyword evidence="9" id="KW-1185">Reference proteome</keyword>
<dbReference type="InterPro" id="IPR002397">
    <property type="entry name" value="Cyt_P450_B"/>
</dbReference>
<reference evidence="9" key="1">
    <citation type="submission" date="2016-10" db="EMBL/GenBank/DDBJ databases">
        <authorList>
            <person name="Varghese N."/>
            <person name="Submissions S."/>
        </authorList>
    </citation>
    <scope>NUCLEOTIDE SEQUENCE [LARGE SCALE GENOMIC DNA]</scope>
    <source>
        <strain evidence="9">DSM 44718</strain>
    </source>
</reference>
<dbReference type="PRINTS" id="PR00359">
    <property type="entry name" value="BP450"/>
</dbReference>
<keyword evidence="5 7" id="KW-0408">Iron</keyword>
<name>A0A1H3TCR3_9ACTN</name>
<dbReference type="Proteomes" id="UP000199632">
    <property type="component" value="Unassembled WGS sequence"/>
</dbReference>
<evidence type="ECO:0000256" key="3">
    <source>
        <dbReference type="ARBA" id="ARBA00022723"/>
    </source>
</evidence>
<dbReference type="STRING" id="137265.SAMN05421684_5406"/>
<evidence type="ECO:0000256" key="6">
    <source>
        <dbReference type="ARBA" id="ARBA00023033"/>
    </source>
</evidence>
<dbReference type="PANTHER" id="PTHR46696">
    <property type="entry name" value="P450, PUTATIVE (EUROFUNG)-RELATED"/>
    <property type="match status" value="1"/>
</dbReference>
<dbReference type="GO" id="GO:0017000">
    <property type="term" value="P:antibiotic biosynthetic process"/>
    <property type="evidence" value="ECO:0007669"/>
    <property type="project" value="UniProtKB-ARBA"/>
</dbReference>
<dbReference type="RefSeq" id="WP_090798769.1">
    <property type="nucleotide sequence ID" value="NZ_BOND01000002.1"/>
</dbReference>
<evidence type="ECO:0000313" key="9">
    <source>
        <dbReference type="Proteomes" id="UP000199632"/>
    </source>
</evidence>
<dbReference type="AlphaFoldDB" id="A0A1H3TCR3"/>